<dbReference type="Pfam" id="PF14547">
    <property type="entry name" value="Hydrophob_seed"/>
    <property type="match status" value="1"/>
</dbReference>
<organism evidence="3 4">
    <name type="scientific">Coffea arabica</name>
    <name type="common">Arabian coffee</name>
    <dbReference type="NCBI Taxonomy" id="13443"/>
    <lineage>
        <taxon>Eukaryota</taxon>
        <taxon>Viridiplantae</taxon>
        <taxon>Streptophyta</taxon>
        <taxon>Embryophyta</taxon>
        <taxon>Tracheophyta</taxon>
        <taxon>Spermatophyta</taxon>
        <taxon>Magnoliopsida</taxon>
        <taxon>eudicotyledons</taxon>
        <taxon>Gunneridae</taxon>
        <taxon>Pentapetalae</taxon>
        <taxon>asterids</taxon>
        <taxon>lamiids</taxon>
        <taxon>Gentianales</taxon>
        <taxon>Rubiaceae</taxon>
        <taxon>Ixoroideae</taxon>
        <taxon>Gardenieae complex</taxon>
        <taxon>Bertiereae - Coffeeae clade</taxon>
        <taxon>Coffeeae</taxon>
        <taxon>Coffea</taxon>
    </lineage>
</organism>
<evidence type="ECO:0000313" key="4">
    <source>
        <dbReference type="RefSeq" id="XP_027067745.1"/>
    </source>
</evidence>
<evidence type="ECO:0000313" key="3">
    <source>
        <dbReference type="Proteomes" id="UP001652660"/>
    </source>
</evidence>
<accession>A0A6P6SPG8</accession>
<evidence type="ECO:0000259" key="2">
    <source>
        <dbReference type="SMART" id="SM00499"/>
    </source>
</evidence>
<dbReference type="AlphaFoldDB" id="A0A6P6SPG8"/>
<dbReference type="GeneID" id="113693396"/>
<dbReference type="CDD" id="cd01958">
    <property type="entry name" value="HPS_like"/>
    <property type="match status" value="1"/>
</dbReference>
<proteinExistence type="predicted"/>
<name>A0A6P6SPG8_COFAR</name>
<dbReference type="PANTHER" id="PTHR31731">
    <property type="match status" value="1"/>
</dbReference>
<gene>
    <name evidence="4" type="primary">LOC113693396</name>
</gene>
<keyword evidence="1" id="KW-0732">Signal</keyword>
<dbReference type="InterPro" id="IPR051636">
    <property type="entry name" value="Plant_LTP/defense-related"/>
</dbReference>
<dbReference type="Proteomes" id="UP001652660">
    <property type="component" value="Chromosome 6c"/>
</dbReference>
<feature type="signal peptide" evidence="1">
    <location>
        <begin position="1"/>
        <end position="25"/>
    </location>
</feature>
<feature type="domain" description="Bifunctional inhibitor/plant lipid transfer protein/seed storage helical" evidence="2">
    <location>
        <begin position="33"/>
        <end position="114"/>
    </location>
</feature>
<evidence type="ECO:0000256" key="1">
    <source>
        <dbReference type="SAM" id="SignalP"/>
    </source>
</evidence>
<dbReference type="Gene3D" id="1.10.110.10">
    <property type="entry name" value="Plant lipid-transfer and hydrophobic proteins"/>
    <property type="match status" value="1"/>
</dbReference>
<dbReference type="InterPro" id="IPR016140">
    <property type="entry name" value="Bifunc_inhib/LTP/seed_store"/>
</dbReference>
<dbReference type="SMART" id="SM00499">
    <property type="entry name" value="AAI"/>
    <property type="match status" value="1"/>
</dbReference>
<reference evidence="3" key="1">
    <citation type="journal article" date="2025" name="Foods">
        <title>Unveiling the Microbial Signatures of Arabica Coffee Cherries: Insights into Ripeness Specific Diversity, Functional Traits, and Implications for Quality and Safety.</title>
        <authorList>
            <consortium name="RefSeq"/>
            <person name="Tenea G.N."/>
            <person name="Cifuentes V."/>
            <person name="Reyes P."/>
            <person name="Cevallos-Vallejos M."/>
        </authorList>
    </citation>
    <scope>NUCLEOTIDE SEQUENCE [LARGE SCALE GENOMIC DNA]</scope>
</reference>
<protein>
    <submittedName>
        <fullName evidence="4">14 kDa proline-rich protein DC2.15-like</fullName>
    </submittedName>
</protein>
<dbReference type="RefSeq" id="XP_027067745.1">
    <property type="nucleotide sequence ID" value="XM_027211944.1"/>
</dbReference>
<keyword evidence="3" id="KW-1185">Reference proteome</keyword>
<feature type="chain" id="PRO_5027892493" evidence="1">
    <location>
        <begin position="26"/>
        <end position="115"/>
    </location>
</feature>
<dbReference type="InterPro" id="IPR036312">
    <property type="entry name" value="Bifun_inhib/LTP/seed_sf"/>
</dbReference>
<sequence length="115" mass="11825">MGSKATTNPALFLAFFILVSASVHCAPPPQATCPKDALKLGICANLLSVIGIFGGSPVTRPCCSLIDGLADLGAAVCFCTALKFNVLGIHLNLPLNLAVTLNACDRRAPPGFICV</sequence>
<dbReference type="SUPFAM" id="SSF47699">
    <property type="entry name" value="Bifunctional inhibitor/lipid-transfer protein/seed storage 2S albumin"/>
    <property type="match status" value="1"/>
</dbReference>
<reference evidence="4" key="2">
    <citation type="submission" date="2025-08" db="UniProtKB">
        <authorList>
            <consortium name="RefSeq"/>
        </authorList>
    </citation>
    <scope>IDENTIFICATION</scope>
    <source>
        <tissue evidence="4">Leaves</tissue>
    </source>
</reference>
<dbReference type="OrthoDB" id="696558at2759"/>
<dbReference type="InterPro" id="IPR027923">
    <property type="entry name" value="Hydrophob_seed_dom"/>
</dbReference>